<dbReference type="Pfam" id="PF20441">
    <property type="entry name" value="TerL_nuclease"/>
    <property type="match status" value="1"/>
</dbReference>
<dbReference type="EMBL" id="ANKE01000237">
    <property type="protein sequence ID" value="EPC74183.1"/>
    <property type="molecule type" value="Genomic_DNA"/>
</dbReference>
<dbReference type="GO" id="GO:0004519">
    <property type="term" value="F:endonuclease activity"/>
    <property type="evidence" value="ECO:0007669"/>
    <property type="project" value="InterPro"/>
</dbReference>
<feature type="domain" description="Terminase large subunit-like endonuclease" evidence="1">
    <location>
        <begin position="98"/>
        <end position="380"/>
    </location>
</feature>
<sequence length="417" mass="47439">KTRNQLLRLSHESGQFDSYHFRLAVADESGDDGRIGTIKENIGKITSGQVQVYDHQFWSISTAYPDSTSSFYLDEKLAREAMQKDYSRELDDVLLINYSQDSEDEVDDPSSWTKSNPILELKKDTMLPSLVSERDKKKLDGTLDEFKNKNLNMWIKASDNRYLNIHDIENAVANKPPFSISGHDVYIGFDLSKLADDTAVAFIYPYKLAGETHYYIQQHSWVPLSHTGGSIAEKEKQDGINYRQAEQLGFATIAKGRFGYIDEDSVTTWIMSYIEENGLNVKFFVFDRWGTSDVLDKLSQEEPFPLMPLKQTSDKLDKPTHEFKKAIREGRVHYDDDPILKYALTNAVIVGSSAGIKVDKDRATSKIDAVDAVIDAFSRAYYAFSDFDPDADNDKNRSPLSGMSDEERHKFLMEVGF</sequence>
<dbReference type="PANTHER" id="PTHR41287:SF1">
    <property type="entry name" value="PROTEIN YMFN"/>
    <property type="match status" value="1"/>
</dbReference>
<accession>A0A829H8Y6</accession>
<name>A0A829H8Y6_LACPA</name>
<evidence type="ECO:0000313" key="2">
    <source>
        <dbReference type="EMBL" id="EPC74183.1"/>
    </source>
</evidence>
<evidence type="ECO:0000259" key="1">
    <source>
        <dbReference type="Pfam" id="PF20441"/>
    </source>
</evidence>
<dbReference type="Proteomes" id="UP000014244">
    <property type="component" value="Unassembled WGS sequence"/>
</dbReference>
<dbReference type="InterPro" id="IPR005021">
    <property type="entry name" value="Terminase_largesu-like"/>
</dbReference>
<reference evidence="2 3" key="1">
    <citation type="journal article" date="2013" name="PLoS ONE">
        <title>Lactobacillus paracasei comparative genomics: towards species pan-genome definition and exploitation of diversity.</title>
        <authorList>
            <person name="Smokvina T."/>
            <person name="Wels M."/>
            <person name="Polka J."/>
            <person name="Chervaux C."/>
            <person name="Brisse S."/>
            <person name="Boekhorst J."/>
            <person name="van Hylckama Vlieg J.E."/>
            <person name="Siezen R.J."/>
        </authorList>
    </citation>
    <scope>NUCLEOTIDE SEQUENCE [LARGE SCALE GENOMIC DNA]</scope>
    <source>
        <strain evidence="2 3">Lpp41</strain>
    </source>
</reference>
<feature type="non-terminal residue" evidence="2">
    <location>
        <position position="1"/>
    </location>
</feature>
<gene>
    <name evidence="2" type="ORF">Lpp41_04723</name>
</gene>
<comment type="caution">
    <text evidence="2">The sequence shown here is derived from an EMBL/GenBank/DDBJ whole genome shotgun (WGS) entry which is preliminary data.</text>
</comment>
<proteinExistence type="predicted"/>
<dbReference type="PANTHER" id="PTHR41287">
    <property type="match status" value="1"/>
</dbReference>
<protein>
    <submittedName>
        <fullName evidence="2">Phage-related terminase large subunit</fullName>
    </submittedName>
</protein>
<dbReference type="Gene3D" id="3.30.420.240">
    <property type="match status" value="1"/>
</dbReference>
<dbReference type="AlphaFoldDB" id="A0A829H8Y6"/>
<evidence type="ECO:0000313" key="3">
    <source>
        <dbReference type="Proteomes" id="UP000014244"/>
    </source>
</evidence>
<dbReference type="InterPro" id="IPR046462">
    <property type="entry name" value="TerL_nuclease"/>
</dbReference>
<organism evidence="2 3">
    <name type="scientific">Lacticaseibacillus paracasei subsp. paracasei Lpp41</name>
    <dbReference type="NCBI Taxonomy" id="1256208"/>
    <lineage>
        <taxon>Bacteria</taxon>
        <taxon>Bacillati</taxon>
        <taxon>Bacillota</taxon>
        <taxon>Bacilli</taxon>
        <taxon>Lactobacillales</taxon>
        <taxon>Lactobacillaceae</taxon>
        <taxon>Lacticaseibacillus</taxon>
    </lineage>
</organism>